<sequence>KDGELVGKGQKRKRSGIKHLQITMFMFHASILVRHFRTDVRPNDVKKLRDRLYKVADKQRQDTIIASLVITKNVTRRRPNNPNQNKSLSSGSQHAFSVSYFITSNRGRSITVCENNFIAITKIGRTRLAKMVSKVYAGEPIEEKRGGDRKSHLSVNKKTRGHSFLPADGIFGRVEKILRKNVTITSKEQYYELYEKVGVVKILGTDWKLFNTKSLNVYCKNLPFISELKRIVLEKSRESVKVKGFKNCYFEDRSEQSDAKLLKKTDIVLLNHSQMKKTTPEPAALSGYLRHKDGRMFGPQQI</sequence>
<dbReference type="Proteomes" id="UP000499080">
    <property type="component" value="Unassembled WGS sequence"/>
</dbReference>
<evidence type="ECO:0000313" key="2">
    <source>
        <dbReference type="Proteomes" id="UP000499080"/>
    </source>
</evidence>
<reference evidence="1 2" key="1">
    <citation type="journal article" date="2019" name="Sci. Rep.">
        <title>Orb-weaving spider Araneus ventricosus genome elucidates the spidroin gene catalogue.</title>
        <authorList>
            <person name="Kono N."/>
            <person name="Nakamura H."/>
            <person name="Ohtoshi R."/>
            <person name="Moran D.A.P."/>
            <person name="Shinohara A."/>
            <person name="Yoshida Y."/>
            <person name="Fujiwara M."/>
            <person name="Mori M."/>
            <person name="Tomita M."/>
            <person name="Arakawa K."/>
        </authorList>
    </citation>
    <scope>NUCLEOTIDE SEQUENCE [LARGE SCALE GENOMIC DNA]</scope>
</reference>
<accession>A0A4Y2P4N3</accession>
<organism evidence="1 2">
    <name type="scientific">Araneus ventricosus</name>
    <name type="common">Orbweaver spider</name>
    <name type="synonym">Epeira ventricosa</name>
    <dbReference type="NCBI Taxonomy" id="182803"/>
    <lineage>
        <taxon>Eukaryota</taxon>
        <taxon>Metazoa</taxon>
        <taxon>Ecdysozoa</taxon>
        <taxon>Arthropoda</taxon>
        <taxon>Chelicerata</taxon>
        <taxon>Arachnida</taxon>
        <taxon>Araneae</taxon>
        <taxon>Araneomorphae</taxon>
        <taxon>Entelegynae</taxon>
        <taxon>Araneoidea</taxon>
        <taxon>Araneidae</taxon>
        <taxon>Araneus</taxon>
    </lineage>
</organism>
<proteinExistence type="predicted"/>
<dbReference type="OrthoDB" id="6779410at2759"/>
<name>A0A4Y2P4N3_ARAVE</name>
<evidence type="ECO:0000313" key="1">
    <source>
        <dbReference type="EMBL" id="GBN46865.1"/>
    </source>
</evidence>
<protein>
    <submittedName>
        <fullName evidence="1">Uncharacterized protein</fullName>
    </submittedName>
</protein>
<dbReference type="AlphaFoldDB" id="A0A4Y2P4N3"/>
<keyword evidence="2" id="KW-1185">Reference proteome</keyword>
<feature type="non-terminal residue" evidence="1">
    <location>
        <position position="1"/>
    </location>
</feature>
<dbReference type="EMBL" id="BGPR01010576">
    <property type="protein sequence ID" value="GBN46865.1"/>
    <property type="molecule type" value="Genomic_DNA"/>
</dbReference>
<gene>
    <name evidence="1" type="ORF">AVEN_2928-2_1</name>
</gene>
<comment type="caution">
    <text evidence="1">The sequence shown here is derived from an EMBL/GenBank/DDBJ whole genome shotgun (WGS) entry which is preliminary data.</text>
</comment>